<feature type="compositionally biased region" description="Basic and acidic residues" evidence="3">
    <location>
        <begin position="371"/>
        <end position="442"/>
    </location>
</feature>
<feature type="region of interest" description="Disordered" evidence="3">
    <location>
        <begin position="306"/>
        <end position="325"/>
    </location>
</feature>
<dbReference type="EMBL" id="JAUSZV010000005">
    <property type="protein sequence ID" value="MDQ0909022.1"/>
    <property type="molecule type" value="Genomic_DNA"/>
</dbReference>
<feature type="compositionally biased region" description="Low complexity" evidence="3">
    <location>
        <begin position="345"/>
        <end position="356"/>
    </location>
</feature>
<dbReference type="InterPro" id="IPR021884">
    <property type="entry name" value="Ice-bd_prot"/>
</dbReference>
<evidence type="ECO:0000313" key="5">
    <source>
        <dbReference type="Proteomes" id="UP001234216"/>
    </source>
</evidence>
<proteinExistence type="inferred from homology"/>
<dbReference type="Proteomes" id="UP001234216">
    <property type="component" value="Unassembled WGS sequence"/>
</dbReference>
<comment type="similarity">
    <text evidence="1">Belongs to the ice-binding protein family.</text>
</comment>
<feature type="region of interest" description="Disordered" evidence="3">
    <location>
        <begin position="343"/>
        <end position="442"/>
    </location>
</feature>
<evidence type="ECO:0000256" key="3">
    <source>
        <dbReference type="SAM" id="MobiDB-lite"/>
    </source>
</evidence>
<reference evidence="4" key="1">
    <citation type="submission" date="2023-07" db="EMBL/GenBank/DDBJ databases">
        <title>Comparative genomics of wheat-associated soil bacteria to identify genetic determinants of phenazine resistance.</title>
        <authorList>
            <person name="Mouncey N."/>
        </authorList>
    </citation>
    <scope>NUCLEOTIDE SEQUENCE</scope>
    <source>
        <strain evidence="4">V4I22</strain>
    </source>
</reference>
<evidence type="ECO:0000256" key="1">
    <source>
        <dbReference type="ARBA" id="ARBA00005445"/>
    </source>
</evidence>
<keyword evidence="2" id="KW-0732">Signal</keyword>
<protein>
    <recommendedName>
        <fullName evidence="6">DUF3494 domain-containing protein</fullName>
    </recommendedName>
</protein>
<dbReference type="Pfam" id="PF11999">
    <property type="entry name" value="Ice_binding"/>
    <property type="match status" value="1"/>
</dbReference>
<sequence length="442" mass="42487">MTLNIPDAPLRRPMAVWFAAVMAVVIAAAVLALTPTRANALARPVPLGTAGSFAVLAGAAVTNTGPSRIYGDLGVSPKTAITGFPPGLVYGEKHSADAVALQAKLDLIQAYNYAAGQSADVTYPSAPAPVELGGKRLNPGVYKAPSSAGITGTLTLDAHGDSSAVWVFQVGSTLTTASGSKVSLVNGASPCNVYWQIGSSATLGTNSAFVGTILARTSITVTTGATIRGRALASSGAVTLDTNTINRSGCPAGGTGGTTGGPTSGGITGATTGAVIGGVPTGGVIGGVPTGGVIGGVPTGGAIGGVPTGGGTSGVPTGGGTGGDQGGVIGGVLPSGGIIGGVLDGSVAGTTSGGTPSTPPGGSVGGPIDGNGHDHGGKPDDHDHGGKPDDQGPGGKPDDHHQGGNPDDHHQGGKPDDHHQGGKPGKDEGYDSDHEGNDKKSA</sequence>
<organism evidence="4 5">
    <name type="scientific">Streptomyces canus</name>
    <dbReference type="NCBI Taxonomy" id="58343"/>
    <lineage>
        <taxon>Bacteria</taxon>
        <taxon>Bacillati</taxon>
        <taxon>Actinomycetota</taxon>
        <taxon>Actinomycetes</taxon>
        <taxon>Kitasatosporales</taxon>
        <taxon>Streptomycetaceae</taxon>
        <taxon>Streptomyces</taxon>
        <taxon>Streptomyces aurantiacus group</taxon>
    </lineage>
</organism>
<gene>
    <name evidence="4" type="ORF">QFZ22_005007</name>
</gene>
<evidence type="ECO:0000313" key="4">
    <source>
        <dbReference type="EMBL" id="MDQ0909022.1"/>
    </source>
</evidence>
<name>A0AAW8FIZ6_9ACTN</name>
<dbReference type="RefSeq" id="WP_306978637.1">
    <property type="nucleotide sequence ID" value="NZ_JAUSZV010000005.1"/>
</dbReference>
<accession>A0AAW8FIZ6</accession>
<dbReference type="AlphaFoldDB" id="A0AAW8FIZ6"/>
<evidence type="ECO:0000256" key="2">
    <source>
        <dbReference type="ARBA" id="ARBA00022729"/>
    </source>
</evidence>
<comment type="caution">
    <text evidence="4">The sequence shown here is derived from an EMBL/GenBank/DDBJ whole genome shotgun (WGS) entry which is preliminary data.</text>
</comment>
<evidence type="ECO:0008006" key="6">
    <source>
        <dbReference type="Google" id="ProtNLM"/>
    </source>
</evidence>